<gene>
    <name evidence="4" type="ORF">PGLA2088_LOCUS17366</name>
</gene>
<dbReference type="InterPro" id="IPR002110">
    <property type="entry name" value="Ankyrin_rpt"/>
</dbReference>
<sequence>VEDMDYDESREVYQGKFPDVPEYPKIFADVLSAAAEPDVVALAAALEVASSDANCKDCALWTPLMYAAMAGSLDCVEYLVDQGADLSAENSRQDTAYDIAIQSHSKKQPDHPVLYYFREVEAPRGKGWRSKLRPP</sequence>
<dbReference type="InterPro" id="IPR036770">
    <property type="entry name" value="Ankyrin_rpt-contain_sf"/>
</dbReference>
<evidence type="ECO:0000313" key="5">
    <source>
        <dbReference type="Proteomes" id="UP000626109"/>
    </source>
</evidence>
<dbReference type="Pfam" id="PF12796">
    <property type="entry name" value="Ank_2"/>
    <property type="match status" value="1"/>
</dbReference>
<dbReference type="PROSITE" id="PS50297">
    <property type="entry name" value="ANK_REP_REGION"/>
    <property type="match status" value="1"/>
</dbReference>
<keyword evidence="1" id="KW-0677">Repeat</keyword>
<dbReference type="EMBL" id="CAJNNW010022992">
    <property type="protein sequence ID" value="CAE8670080.1"/>
    <property type="molecule type" value="Genomic_DNA"/>
</dbReference>
<feature type="non-terminal residue" evidence="4">
    <location>
        <position position="1"/>
    </location>
</feature>
<dbReference type="PROSITE" id="PS50088">
    <property type="entry name" value="ANK_REPEAT"/>
    <property type="match status" value="1"/>
</dbReference>
<accession>A0A813J6E6</accession>
<reference evidence="4" key="1">
    <citation type="submission" date="2021-02" db="EMBL/GenBank/DDBJ databases">
        <authorList>
            <person name="Dougan E. K."/>
            <person name="Rhodes N."/>
            <person name="Thang M."/>
            <person name="Chan C."/>
        </authorList>
    </citation>
    <scope>NUCLEOTIDE SEQUENCE</scope>
</reference>
<evidence type="ECO:0000256" key="3">
    <source>
        <dbReference type="PROSITE-ProRule" id="PRU00023"/>
    </source>
</evidence>
<evidence type="ECO:0000313" key="4">
    <source>
        <dbReference type="EMBL" id="CAE8670080.1"/>
    </source>
</evidence>
<dbReference type="PANTHER" id="PTHR24173:SF74">
    <property type="entry name" value="ANKYRIN REPEAT DOMAIN-CONTAINING PROTEIN 16"/>
    <property type="match status" value="1"/>
</dbReference>
<dbReference type="SMART" id="SM00248">
    <property type="entry name" value="ANK"/>
    <property type="match status" value="1"/>
</dbReference>
<dbReference type="Proteomes" id="UP000626109">
    <property type="component" value="Unassembled WGS sequence"/>
</dbReference>
<dbReference type="PANTHER" id="PTHR24173">
    <property type="entry name" value="ANKYRIN REPEAT CONTAINING"/>
    <property type="match status" value="1"/>
</dbReference>
<dbReference type="AlphaFoldDB" id="A0A813J6E6"/>
<evidence type="ECO:0000256" key="1">
    <source>
        <dbReference type="ARBA" id="ARBA00022737"/>
    </source>
</evidence>
<proteinExistence type="predicted"/>
<comment type="caution">
    <text evidence="4">The sequence shown here is derived from an EMBL/GenBank/DDBJ whole genome shotgun (WGS) entry which is preliminary data.</text>
</comment>
<evidence type="ECO:0000256" key="2">
    <source>
        <dbReference type="ARBA" id="ARBA00023043"/>
    </source>
</evidence>
<keyword evidence="2 3" id="KW-0040">ANK repeat</keyword>
<organism evidence="4 5">
    <name type="scientific">Polarella glacialis</name>
    <name type="common">Dinoflagellate</name>
    <dbReference type="NCBI Taxonomy" id="89957"/>
    <lineage>
        <taxon>Eukaryota</taxon>
        <taxon>Sar</taxon>
        <taxon>Alveolata</taxon>
        <taxon>Dinophyceae</taxon>
        <taxon>Suessiales</taxon>
        <taxon>Suessiaceae</taxon>
        <taxon>Polarella</taxon>
    </lineage>
</organism>
<dbReference type="Gene3D" id="1.25.40.20">
    <property type="entry name" value="Ankyrin repeat-containing domain"/>
    <property type="match status" value="1"/>
</dbReference>
<feature type="repeat" description="ANK" evidence="3">
    <location>
        <begin position="62"/>
        <end position="91"/>
    </location>
</feature>
<name>A0A813J6E6_POLGL</name>
<protein>
    <submittedName>
        <fullName evidence="4">Uncharacterized protein</fullName>
    </submittedName>
</protein>
<dbReference type="SUPFAM" id="SSF48403">
    <property type="entry name" value="Ankyrin repeat"/>
    <property type="match status" value="1"/>
</dbReference>